<dbReference type="OrthoDB" id="347435at2759"/>
<name>A0A1C7LYZ3_GRIFR</name>
<dbReference type="PANTHER" id="PTHR10285">
    <property type="entry name" value="URIDINE KINASE"/>
    <property type="match status" value="1"/>
</dbReference>
<dbReference type="EMBL" id="LUGG01000015">
    <property type="protein sequence ID" value="OBZ69935.1"/>
    <property type="molecule type" value="Genomic_DNA"/>
</dbReference>
<keyword evidence="1" id="KW-0808">Transferase</keyword>
<comment type="caution">
    <text evidence="1">The sequence shown here is derived from an EMBL/GenBank/DDBJ whole genome shotgun (WGS) entry which is preliminary data.</text>
</comment>
<evidence type="ECO:0000313" key="1">
    <source>
        <dbReference type="EMBL" id="OBZ69935.1"/>
    </source>
</evidence>
<dbReference type="InterPro" id="IPR027417">
    <property type="entry name" value="P-loop_NTPase"/>
</dbReference>
<dbReference type="Proteomes" id="UP000092993">
    <property type="component" value="Unassembled WGS sequence"/>
</dbReference>
<reference evidence="1 2" key="1">
    <citation type="submission" date="2016-03" db="EMBL/GenBank/DDBJ databases">
        <title>Whole genome sequencing of Grifola frondosa 9006-11.</title>
        <authorList>
            <person name="Min B."/>
            <person name="Park H."/>
            <person name="Kim J.-G."/>
            <person name="Cho H."/>
            <person name="Oh Y.-L."/>
            <person name="Kong W.-S."/>
            <person name="Choi I.-G."/>
        </authorList>
    </citation>
    <scope>NUCLEOTIDE SEQUENCE [LARGE SCALE GENOMIC DNA]</scope>
    <source>
        <strain evidence="1 2">9006-11</strain>
    </source>
</reference>
<proteinExistence type="predicted"/>
<dbReference type="Gene3D" id="3.40.50.300">
    <property type="entry name" value="P-loop containing nucleotide triphosphate hydrolases"/>
    <property type="match status" value="1"/>
</dbReference>
<dbReference type="OMA" id="FWRSLHP"/>
<sequence length="323" mass="36552">MREHILSQLAAHRARFAGDHAVPPLIVGVQGPQGSGKTYLTSLVRDALSSPPDALSVAVLSLDDLYLPHDRLVALSIAHPENALLRGRGQPGTHDVELGTEVLRKLKYINEDRGEVELPNFDKSLFSGEGDRSAKGMLVRAPVDVVLFEGWCVGFYPISLEEIDRRWTRPVSGLVENFFESRGYRIEDVIDVNERLKAYLSWWKTFDTFIQLKPADAHPYTYIYKWRLEQEHYMKARNGGKGMTDTQVEAFVDRYIPGYVFFGDGVTQGTVNDEGEVELPPWVGRGLRIQIGYLMRDLNDFTGQLESANNTTSILDERYTFVR</sequence>
<evidence type="ECO:0000313" key="2">
    <source>
        <dbReference type="Proteomes" id="UP000092993"/>
    </source>
</evidence>
<protein>
    <submittedName>
        <fullName evidence="1">Putative ATP-dependent kinase TDA10</fullName>
    </submittedName>
</protein>
<dbReference type="STRING" id="5627.A0A1C7LYZ3"/>
<gene>
    <name evidence="1" type="primary">TDA10</name>
    <name evidence="1" type="ORF">A0H81_10391</name>
</gene>
<organism evidence="1 2">
    <name type="scientific">Grifola frondosa</name>
    <name type="common">Maitake</name>
    <name type="synonym">Polyporus frondosus</name>
    <dbReference type="NCBI Taxonomy" id="5627"/>
    <lineage>
        <taxon>Eukaryota</taxon>
        <taxon>Fungi</taxon>
        <taxon>Dikarya</taxon>
        <taxon>Basidiomycota</taxon>
        <taxon>Agaricomycotina</taxon>
        <taxon>Agaricomycetes</taxon>
        <taxon>Polyporales</taxon>
        <taxon>Grifolaceae</taxon>
        <taxon>Grifola</taxon>
    </lineage>
</organism>
<dbReference type="GO" id="GO:0016301">
    <property type="term" value="F:kinase activity"/>
    <property type="evidence" value="ECO:0007669"/>
    <property type="project" value="UniProtKB-KW"/>
</dbReference>
<keyword evidence="2" id="KW-1185">Reference proteome</keyword>
<accession>A0A1C7LYZ3</accession>
<dbReference type="SUPFAM" id="SSF52540">
    <property type="entry name" value="P-loop containing nucleoside triphosphate hydrolases"/>
    <property type="match status" value="1"/>
</dbReference>
<keyword evidence="1" id="KW-0418">Kinase</keyword>
<dbReference type="AlphaFoldDB" id="A0A1C7LYZ3"/>